<dbReference type="EMBL" id="CM029038">
    <property type="protein sequence ID" value="KAG2648344.1"/>
    <property type="molecule type" value="Genomic_DNA"/>
</dbReference>
<gene>
    <name evidence="2" type="ORF">PVAP13_1NG035000</name>
</gene>
<evidence type="ECO:0000313" key="2">
    <source>
        <dbReference type="EMBL" id="KAG2648344.1"/>
    </source>
</evidence>
<reference evidence="2 3" key="1">
    <citation type="submission" date="2020-05" db="EMBL/GenBank/DDBJ databases">
        <title>WGS assembly of Panicum virgatum.</title>
        <authorList>
            <person name="Lovell J.T."/>
            <person name="Jenkins J."/>
            <person name="Shu S."/>
            <person name="Juenger T.E."/>
            <person name="Schmutz J."/>
        </authorList>
    </citation>
    <scope>NUCLEOTIDE SEQUENCE [LARGE SCALE GENOMIC DNA]</scope>
    <source>
        <strain evidence="3">cv. AP13</strain>
    </source>
</reference>
<accession>A0A8T0WT88</accession>
<dbReference type="Proteomes" id="UP000823388">
    <property type="component" value="Chromosome 1N"/>
</dbReference>
<feature type="region of interest" description="Disordered" evidence="1">
    <location>
        <begin position="62"/>
        <end position="164"/>
    </location>
</feature>
<organism evidence="2 3">
    <name type="scientific">Panicum virgatum</name>
    <name type="common">Blackwell switchgrass</name>
    <dbReference type="NCBI Taxonomy" id="38727"/>
    <lineage>
        <taxon>Eukaryota</taxon>
        <taxon>Viridiplantae</taxon>
        <taxon>Streptophyta</taxon>
        <taxon>Embryophyta</taxon>
        <taxon>Tracheophyta</taxon>
        <taxon>Spermatophyta</taxon>
        <taxon>Magnoliopsida</taxon>
        <taxon>Liliopsida</taxon>
        <taxon>Poales</taxon>
        <taxon>Poaceae</taxon>
        <taxon>PACMAD clade</taxon>
        <taxon>Panicoideae</taxon>
        <taxon>Panicodae</taxon>
        <taxon>Paniceae</taxon>
        <taxon>Panicinae</taxon>
        <taxon>Panicum</taxon>
        <taxon>Panicum sect. Hiantes</taxon>
    </lineage>
</organism>
<feature type="compositionally biased region" description="Low complexity" evidence="1">
    <location>
        <begin position="141"/>
        <end position="153"/>
    </location>
</feature>
<sequence>MVQEEIRQRVMGDRNHVTSAYTIADDRICFNYGEKDHLSYNCPQPKNYNSYEDYGGYDGGRGGRGRGRSGRGGCGGFDGGRGGRGGFDGGRGGHGGYDSSRGGRGRGRGRGGTRANAAMTEETSHVTLTGDQAVEWEAWQKSKTSKNSTSISTQGPVTAPATNFGNFANYACAGEGEEDWEEDRDWSQA</sequence>
<proteinExistence type="predicted"/>
<protein>
    <recommendedName>
        <fullName evidence="4">CCHC-type domain-containing protein</fullName>
    </recommendedName>
</protein>
<keyword evidence="3" id="KW-1185">Reference proteome</keyword>
<comment type="caution">
    <text evidence="2">The sequence shown here is derived from an EMBL/GenBank/DDBJ whole genome shotgun (WGS) entry which is preliminary data.</text>
</comment>
<name>A0A8T0WT88_PANVG</name>
<dbReference type="AlphaFoldDB" id="A0A8T0WT88"/>
<evidence type="ECO:0000313" key="3">
    <source>
        <dbReference type="Proteomes" id="UP000823388"/>
    </source>
</evidence>
<feature type="compositionally biased region" description="Gly residues" evidence="1">
    <location>
        <begin position="70"/>
        <end position="96"/>
    </location>
</feature>
<evidence type="ECO:0008006" key="4">
    <source>
        <dbReference type="Google" id="ProtNLM"/>
    </source>
</evidence>
<feature type="compositionally biased region" description="Polar residues" evidence="1">
    <location>
        <begin position="154"/>
        <end position="164"/>
    </location>
</feature>
<evidence type="ECO:0000256" key="1">
    <source>
        <dbReference type="SAM" id="MobiDB-lite"/>
    </source>
</evidence>